<dbReference type="Gene3D" id="1.20.58.80">
    <property type="entry name" value="Phosphotransferase system, lactose/cellobiose-type IIA subunit"/>
    <property type="match status" value="1"/>
</dbReference>
<feature type="compositionally biased region" description="Polar residues" evidence="1">
    <location>
        <begin position="192"/>
        <end position="205"/>
    </location>
</feature>
<dbReference type="RefSeq" id="XP_066071800.1">
    <property type="nucleotide sequence ID" value="XM_066215703.1"/>
</dbReference>
<feature type="region of interest" description="Disordered" evidence="1">
    <location>
        <begin position="728"/>
        <end position="764"/>
    </location>
</feature>
<feature type="region of interest" description="Disordered" evidence="1">
    <location>
        <begin position="635"/>
        <end position="667"/>
    </location>
</feature>
<evidence type="ECO:0000313" key="3">
    <source>
        <dbReference type="Proteomes" id="UP000094043"/>
    </source>
</evidence>
<feature type="region of interest" description="Disordered" evidence="1">
    <location>
        <begin position="518"/>
        <end position="617"/>
    </location>
</feature>
<feature type="compositionally biased region" description="Basic and acidic residues" evidence="1">
    <location>
        <begin position="69"/>
        <end position="79"/>
    </location>
</feature>
<dbReference type="PANTHER" id="PTHR37327:SF1">
    <property type="entry name" value="MICROTUBULE INTERACTING AND TRANSPORT DOMAIN-CONTAINING PROTEIN"/>
    <property type="match status" value="1"/>
</dbReference>
<dbReference type="KEGG" id="cdep:91090556"/>
<dbReference type="GeneID" id="91090556"/>
<reference evidence="2" key="2">
    <citation type="journal article" date="2022" name="Elife">
        <title>Obligate sexual reproduction of a homothallic fungus closely related to the Cryptococcus pathogenic species complex.</title>
        <authorList>
            <person name="Passer A.R."/>
            <person name="Clancey S.A."/>
            <person name="Shea T."/>
            <person name="David-Palma M."/>
            <person name="Averette A.F."/>
            <person name="Boekhout T."/>
            <person name="Porcel B.M."/>
            <person name="Nowrousian M."/>
            <person name="Cuomo C.A."/>
            <person name="Sun S."/>
            <person name="Heitman J."/>
            <person name="Coelho M.A."/>
        </authorList>
    </citation>
    <scope>NUCLEOTIDE SEQUENCE</scope>
    <source>
        <strain evidence="2">CBS 7841</strain>
    </source>
</reference>
<dbReference type="InterPro" id="IPR036181">
    <property type="entry name" value="MIT_dom_sf"/>
</dbReference>
<feature type="compositionally biased region" description="Low complexity" evidence="1">
    <location>
        <begin position="566"/>
        <end position="581"/>
    </location>
</feature>
<feature type="compositionally biased region" description="Low complexity" evidence="1">
    <location>
        <begin position="28"/>
        <end position="59"/>
    </location>
</feature>
<feature type="region of interest" description="Disordered" evidence="1">
    <location>
        <begin position="386"/>
        <end position="415"/>
    </location>
</feature>
<feature type="compositionally biased region" description="Polar residues" evidence="1">
    <location>
        <begin position="582"/>
        <end position="592"/>
    </location>
</feature>
<feature type="region of interest" description="Disordered" evidence="1">
    <location>
        <begin position="1"/>
        <end position="208"/>
    </location>
</feature>
<dbReference type="AlphaFoldDB" id="A0AAJ8JZ61"/>
<feature type="compositionally biased region" description="Pro residues" evidence="1">
    <location>
        <begin position="154"/>
        <end position="167"/>
    </location>
</feature>
<feature type="compositionally biased region" description="Polar residues" evidence="1">
    <location>
        <begin position="170"/>
        <end position="179"/>
    </location>
</feature>
<evidence type="ECO:0000256" key="1">
    <source>
        <dbReference type="SAM" id="MobiDB-lite"/>
    </source>
</evidence>
<accession>A0AAJ8JZ61</accession>
<sequence length="1020" mass="109526">MAMLRRESTTLESEWEPSQPVQIRQPRSDVGGSSISGSSTFPGESSLTPSTPPRSASSTVTDCFLGDVAKWKDLDEGSRSGRTSRMIGNKFGLSPPPPPGPPPSNPPPLPPPSSHPFASSTSPMRRQSHQLPTARHSSLNVLRKPITLNRPGSPAGPPPSGALPPLPGSVQISRSSNFGMSPPQPVGRGLHSQDSLVSPVRSTPSAAMLESETAPLYVTRSFRPARTPSRHLLQTALDLAQQAVEMDRNNDVARALAAYREAVSRLKSVMERVGLDSGGERGRRDKAEEEGRTLKGIHDAYVARIQLLSSYEVGEVISESNNKPLSQECNSQHDSSEEEKKEGAIQLSSQLDDGSAELRVLGLMNESSKSVNTSLSFPVSSSSKKLQISSSKTIAENDTCQSPRLPSINGSPHNKSLQQAIDEVSGASIAISPSHDPNLPQAPRSRSIGLGHPSNSPSNTASCHARTTSINSLDSTSSLSPTSLKFKRMNRPSLGLDMEADLTGIDGVEMLAFTPTETPVVPQLGGQSAEMPSPQSSAHGDERPLPPFPSSASSMEAGQRQRDRSGSTSSTGSGLFSGTFLVSPSTKQGTISQRRRSKPGSSTEIMIAKDPDGQNVPQLAGLTVASRRASISSLTFGRARTKSQSGSRPIETDLPPIPSKPKHQPNVSISSQMSLFDGTAPPQIQKPNPLLQQLSNMGRGQGLRINTASTAGLAPPVIARARSGSIHSMGSLASSSPSSLPPLPDTSNGSFASSTSLMSPLPESQPLEEVLRPFHVLRILRQSMEAETTGTYLTPGIHITPGIWNPSTWSKANFAQTEKSHVPKIVAQDVKIRCMHTLSLCLESTKSAGKPLLNGPRDRQRTLASEDSTWKKLGEEFIRALDELEEEMENTGKMLSKGGVGVNSWKGNKAISSSKSWGSRITRGMDKISNSKTLNTPDRYVDNLAYLCVSSQILAEHLSNFLGPCTPAYASLTEKTYRDIEARIRRSSEFVRVVVVPFVLEDFKQFLLRYLKGGIRYLED</sequence>
<feature type="compositionally biased region" description="Low complexity" evidence="1">
    <location>
        <begin position="467"/>
        <end position="482"/>
    </location>
</feature>
<feature type="compositionally biased region" description="Pro residues" evidence="1">
    <location>
        <begin position="94"/>
        <end position="114"/>
    </location>
</feature>
<organism evidence="2 3">
    <name type="scientific">Cryptococcus depauperatus CBS 7841</name>
    <dbReference type="NCBI Taxonomy" id="1295531"/>
    <lineage>
        <taxon>Eukaryota</taxon>
        <taxon>Fungi</taxon>
        <taxon>Dikarya</taxon>
        <taxon>Basidiomycota</taxon>
        <taxon>Agaricomycotina</taxon>
        <taxon>Tremellomycetes</taxon>
        <taxon>Tremellales</taxon>
        <taxon>Cryptococcaceae</taxon>
        <taxon>Cryptococcus</taxon>
    </lineage>
</organism>
<proteinExistence type="predicted"/>
<evidence type="ECO:0008006" key="4">
    <source>
        <dbReference type="Google" id="ProtNLM"/>
    </source>
</evidence>
<reference evidence="2" key="3">
    <citation type="submission" date="2024-01" db="EMBL/GenBank/DDBJ databases">
        <authorList>
            <person name="Coelho M.A."/>
            <person name="David-Palma M."/>
            <person name="Shea T."/>
            <person name="Sun S."/>
            <person name="Cuomo C.A."/>
            <person name="Heitman J."/>
        </authorList>
    </citation>
    <scope>NUCLEOTIDE SEQUENCE</scope>
    <source>
        <strain evidence="2">CBS 7841</strain>
    </source>
</reference>
<feature type="region of interest" description="Disordered" evidence="1">
    <location>
        <begin position="430"/>
        <end position="482"/>
    </location>
</feature>
<dbReference type="EMBL" id="CP143791">
    <property type="protein sequence ID" value="WVN91100.1"/>
    <property type="molecule type" value="Genomic_DNA"/>
</dbReference>
<feature type="compositionally biased region" description="Basic and acidic residues" evidence="1">
    <location>
        <begin position="334"/>
        <end position="343"/>
    </location>
</feature>
<dbReference type="PANTHER" id="PTHR37327">
    <property type="entry name" value="CHROMOSOME 1, WHOLE GENOME SHOTGUN SEQUENCE"/>
    <property type="match status" value="1"/>
</dbReference>
<dbReference type="Proteomes" id="UP000094043">
    <property type="component" value="Chromosome 8"/>
</dbReference>
<keyword evidence="3" id="KW-1185">Reference proteome</keyword>
<feature type="compositionally biased region" description="Polar residues" evidence="1">
    <location>
        <begin position="322"/>
        <end position="333"/>
    </location>
</feature>
<feature type="compositionally biased region" description="Polar residues" evidence="1">
    <location>
        <begin position="393"/>
        <end position="415"/>
    </location>
</feature>
<reference evidence="2" key="1">
    <citation type="submission" date="2016-06" db="EMBL/GenBank/DDBJ databases">
        <authorList>
            <person name="Cuomo C."/>
            <person name="Litvintseva A."/>
            <person name="Heitman J."/>
            <person name="Chen Y."/>
            <person name="Sun S."/>
            <person name="Springer D."/>
            <person name="Dromer F."/>
            <person name="Young S."/>
            <person name="Zeng Q."/>
            <person name="Chapman S."/>
            <person name="Gujja S."/>
            <person name="Saif S."/>
            <person name="Birren B."/>
        </authorList>
    </citation>
    <scope>NUCLEOTIDE SEQUENCE</scope>
    <source>
        <strain evidence="2">CBS 7841</strain>
    </source>
</reference>
<dbReference type="SUPFAM" id="SSF116846">
    <property type="entry name" value="MIT domain"/>
    <property type="match status" value="1"/>
</dbReference>
<feature type="compositionally biased region" description="Polar residues" evidence="1">
    <location>
        <begin position="453"/>
        <end position="466"/>
    </location>
</feature>
<gene>
    <name evidence="2" type="ORF">L203_106348</name>
</gene>
<feature type="region of interest" description="Disordered" evidence="1">
    <location>
        <begin position="322"/>
        <end position="344"/>
    </location>
</feature>
<feature type="compositionally biased region" description="Polar residues" evidence="1">
    <location>
        <begin position="129"/>
        <end position="140"/>
    </location>
</feature>
<name>A0AAJ8JZ61_9TREE</name>
<protein>
    <recommendedName>
        <fullName evidence="4">MIT domain-containing protein</fullName>
    </recommendedName>
</protein>
<feature type="compositionally biased region" description="Polar residues" evidence="1">
    <location>
        <begin position="745"/>
        <end position="758"/>
    </location>
</feature>
<evidence type="ECO:0000313" key="2">
    <source>
        <dbReference type="EMBL" id="WVN91100.1"/>
    </source>
</evidence>